<dbReference type="PANTHER" id="PTHR13271:SF76">
    <property type="entry name" value="SET DOMAIN-CONTAINING PROTEIN 8"/>
    <property type="match status" value="1"/>
</dbReference>
<feature type="coiled-coil region" evidence="1">
    <location>
        <begin position="428"/>
        <end position="492"/>
    </location>
</feature>
<dbReference type="InterPro" id="IPR046341">
    <property type="entry name" value="SET_dom_sf"/>
</dbReference>
<dbReference type="PANTHER" id="PTHR13271">
    <property type="entry name" value="UNCHARACTERIZED PUTATIVE METHYLTRANSFERASE"/>
    <property type="match status" value="1"/>
</dbReference>
<dbReference type="OrthoDB" id="441812at2759"/>
<reference evidence="2" key="2">
    <citation type="journal article" date="2023" name="IMA Fungus">
        <title>Comparative genomic study of the Penicillium genus elucidates a diverse pangenome and 15 lateral gene transfer events.</title>
        <authorList>
            <person name="Petersen C."/>
            <person name="Sorensen T."/>
            <person name="Nielsen M.R."/>
            <person name="Sondergaard T.E."/>
            <person name="Sorensen J.L."/>
            <person name="Fitzpatrick D.A."/>
            <person name="Frisvad J.C."/>
            <person name="Nielsen K.L."/>
        </authorList>
    </citation>
    <scope>NUCLEOTIDE SEQUENCE</scope>
    <source>
        <strain evidence="2">IBT 30761</strain>
    </source>
</reference>
<evidence type="ECO:0008006" key="4">
    <source>
        <dbReference type="Google" id="ProtNLM"/>
    </source>
</evidence>
<protein>
    <recommendedName>
        <fullName evidence="4">SET domain-containing protein</fullName>
    </recommendedName>
</protein>
<accession>A0A9W9EIK3</accession>
<comment type="caution">
    <text evidence="2">The sequence shown here is derived from an EMBL/GenBank/DDBJ whole genome shotgun (WGS) entry which is preliminary data.</text>
</comment>
<dbReference type="GeneID" id="81362917"/>
<evidence type="ECO:0000256" key="1">
    <source>
        <dbReference type="SAM" id="Coils"/>
    </source>
</evidence>
<gene>
    <name evidence="2" type="ORF">N7532_011447</name>
</gene>
<proteinExistence type="predicted"/>
<keyword evidence="1" id="KW-0175">Coiled coil</keyword>
<evidence type="ECO:0000313" key="2">
    <source>
        <dbReference type="EMBL" id="KAJ5082404.1"/>
    </source>
</evidence>
<dbReference type="GO" id="GO:0005634">
    <property type="term" value="C:nucleus"/>
    <property type="evidence" value="ECO:0007669"/>
    <property type="project" value="TreeGrafter"/>
</dbReference>
<keyword evidence="3" id="KW-1185">Reference proteome</keyword>
<dbReference type="AlphaFoldDB" id="A0A9W9EIK3"/>
<sequence length="512" mass="57237">MRREYLPLQSLPAWAKLNGIVTNGVAFQNLSSSENDTDKGNAIVAIENKTSDESDSLPQVLLQIPPELVLSLETVHAQSKSDQCLREVLEAVGDFGRVCSFSSLTAFSKTVADDSQTARGAIMIFLLIQITHSSPGVKRMIGVSNAWTDYVKFFPPSFPLPTSYSGEEQQLLRGTSLAAAVEAKTSSLEREFSRLRESTENIEWCQDCWWGEGLDKLTEDDWKYVDAAYRSRMVDLPGRGHAMVPCIDMANHVSEPDVKALYEANSEHNAVLQLRWGKSLQPGDEVTISYGDEKPASEMVFSYGFLESNRAEAKQVLLDMTMPMDDPLGDVKTMFCREAPGIRLSTASDINSSSKITWESPLIWMACVNEEDGLHIRVAQTTDGAMELEAIWKGTKLESPHHLRELLVSDPSWDIFQLRAVVLLLERIETQLALLQETEDVLANLQENEAIFQALFRPDIFNLVARLRRLEAELLEKSVADLMEQKTQLMESDAVTAYLAQQSQADEVDDFS</sequence>
<dbReference type="RefSeq" id="XP_056468926.1">
    <property type="nucleotide sequence ID" value="XM_056623938.1"/>
</dbReference>
<name>A0A9W9EIK3_9EURO</name>
<dbReference type="InterPro" id="IPR050600">
    <property type="entry name" value="SETD3_SETD6_MTase"/>
</dbReference>
<evidence type="ECO:0000313" key="3">
    <source>
        <dbReference type="Proteomes" id="UP001149074"/>
    </source>
</evidence>
<dbReference type="EMBL" id="JAPQKI010000011">
    <property type="protein sequence ID" value="KAJ5082404.1"/>
    <property type="molecule type" value="Genomic_DNA"/>
</dbReference>
<dbReference type="Proteomes" id="UP001149074">
    <property type="component" value="Unassembled WGS sequence"/>
</dbReference>
<dbReference type="SUPFAM" id="SSF82199">
    <property type="entry name" value="SET domain"/>
    <property type="match status" value="1"/>
</dbReference>
<reference evidence="2" key="1">
    <citation type="submission" date="2022-11" db="EMBL/GenBank/DDBJ databases">
        <authorList>
            <person name="Petersen C."/>
        </authorList>
    </citation>
    <scope>NUCLEOTIDE SEQUENCE</scope>
    <source>
        <strain evidence="2">IBT 30761</strain>
    </source>
</reference>
<dbReference type="Gene3D" id="3.90.1410.10">
    <property type="entry name" value="set domain protein methyltransferase, domain 1"/>
    <property type="match status" value="1"/>
</dbReference>
<dbReference type="GO" id="GO:0016279">
    <property type="term" value="F:protein-lysine N-methyltransferase activity"/>
    <property type="evidence" value="ECO:0007669"/>
    <property type="project" value="TreeGrafter"/>
</dbReference>
<organism evidence="2 3">
    <name type="scientific">Penicillium argentinense</name>
    <dbReference type="NCBI Taxonomy" id="1131581"/>
    <lineage>
        <taxon>Eukaryota</taxon>
        <taxon>Fungi</taxon>
        <taxon>Dikarya</taxon>
        <taxon>Ascomycota</taxon>
        <taxon>Pezizomycotina</taxon>
        <taxon>Eurotiomycetes</taxon>
        <taxon>Eurotiomycetidae</taxon>
        <taxon>Eurotiales</taxon>
        <taxon>Aspergillaceae</taxon>
        <taxon>Penicillium</taxon>
    </lineage>
</organism>
<dbReference type="CDD" id="cd10527">
    <property type="entry name" value="SET_LSMT"/>
    <property type="match status" value="1"/>
</dbReference>